<accession>A0A4U5PAL1</accession>
<dbReference type="EMBL" id="AZBU02000002">
    <property type="protein sequence ID" value="TKR93342.1"/>
    <property type="molecule type" value="Genomic_DNA"/>
</dbReference>
<protein>
    <submittedName>
        <fullName evidence="1">Uncharacterized protein</fullName>
    </submittedName>
</protein>
<evidence type="ECO:0000313" key="1">
    <source>
        <dbReference type="EMBL" id="TKR93342.1"/>
    </source>
</evidence>
<evidence type="ECO:0000313" key="2">
    <source>
        <dbReference type="Proteomes" id="UP000298663"/>
    </source>
</evidence>
<organism evidence="1 2">
    <name type="scientific">Steinernema carpocapsae</name>
    <name type="common">Entomopathogenic nematode</name>
    <dbReference type="NCBI Taxonomy" id="34508"/>
    <lineage>
        <taxon>Eukaryota</taxon>
        <taxon>Metazoa</taxon>
        <taxon>Ecdysozoa</taxon>
        <taxon>Nematoda</taxon>
        <taxon>Chromadorea</taxon>
        <taxon>Rhabditida</taxon>
        <taxon>Tylenchina</taxon>
        <taxon>Panagrolaimomorpha</taxon>
        <taxon>Strongyloidoidea</taxon>
        <taxon>Steinernematidae</taxon>
        <taxon>Steinernema</taxon>
    </lineage>
</organism>
<sequence length="167" mass="18394">MSGLDNRCVPTCLVHFTGSTLVAGGRKGFIFEKAEIVNYEMSSSKVPSVAPFEAKIPNVPNAFRLELLRINLGIRGVFPARGAKNSHRGSDFGLCLSKSASTNLLRSPHLDSLTNLTGFVLPFVLRGNRFENNFFRLENTRICRRRNEPNAALAALLRIGPDGKHLN</sequence>
<comment type="caution">
    <text evidence="1">The sequence shown here is derived from an EMBL/GenBank/DDBJ whole genome shotgun (WGS) entry which is preliminary data.</text>
</comment>
<reference evidence="1 2" key="1">
    <citation type="journal article" date="2015" name="Genome Biol.">
        <title>Comparative genomics of Steinernema reveals deeply conserved gene regulatory networks.</title>
        <authorList>
            <person name="Dillman A.R."/>
            <person name="Macchietto M."/>
            <person name="Porter C.F."/>
            <person name="Rogers A."/>
            <person name="Williams B."/>
            <person name="Antoshechkin I."/>
            <person name="Lee M.M."/>
            <person name="Goodwin Z."/>
            <person name="Lu X."/>
            <person name="Lewis E.E."/>
            <person name="Goodrich-Blair H."/>
            <person name="Stock S.P."/>
            <person name="Adams B.J."/>
            <person name="Sternberg P.W."/>
            <person name="Mortazavi A."/>
        </authorList>
    </citation>
    <scope>NUCLEOTIDE SEQUENCE [LARGE SCALE GENOMIC DNA]</scope>
    <source>
        <strain evidence="1 2">ALL</strain>
    </source>
</reference>
<reference evidence="1 2" key="2">
    <citation type="journal article" date="2019" name="G3 (Bethesda)">
        <title>Hybrid Assembly of the Genome of the Entomopathogenic Nematode Steinernema carpocapsae Identifies the X-Chromosome.</title>
        <authorList>
            <person name="Serra L."/>
            <person name="Macchietto M."/>
            <person name="Macias-Munoz A."/>
            <person name="McGill C.J."/>
            <person name="Rodriguez I.M."/>
            <person name="Rodriguez B."/>
            <person name="Murad R."/>
            <person name="Mortazavi A."/>
        </authorList>
    </citation>
    <scope>NUCLEOTIDE SEQUENCE [LARGE SCALE GENOMIC DNA]</scope>
    <source>
        <strain evidence="1 2">ALL</strain>
    </source>
</reference>
<proteinExistence type="predicted"/>
<gene>
    <name evidence="1" type="ORF">L596_007816</name>
</gene>
<dbReference type="AlphaFoldDB" id="A0A4U5PAL1"/>
<name>A0A4U5PAL1_STECR</name>
<keyword evidence="2" id="KW-1185">Reference proteome</keyword>
<dbReference type="Proteomes" id="UP000298663">
    <property type="component" value="Unassembled WGS sequence"/>
</dbReference>